<reference evidence="4" key="1">
    <citation type="submission" date="2015-09" db="EMBL/GenBank/DDBJ databases">
        <authorList>
            <person name="Rodrigo-Torres L."/>
            <person name="Arahal D.R."/>
        </authorList>
    </citation>
    <scope>NUCLEOTIDE SEQUENCE [LARGE SCALE GENOMIC DNA]</scope>
    <source>
        <strain evidence="4">CECT 4293</strain>
    </source>
</reference>
<dbReference type="SUPFAM" id="SSF53756">
    <property type="entry name" value="UDP-Glycosyltransferase/glycogen phosphorylase"/>
    <property type="match status" value="1"/>
</dbReference>
<evidence type="ECO:0000259" key="2">
    <source>
        <dbReference type="Pfam" id="PF13439"/>
    </source>
</evidence>
<feature type="domain" description="Glycosyltransferase subfamily 4-like N-terminal" evidence="2">
    <location>
        <begin position="22"/>
        <end position="178"/>
    </location>
</feature>
<dbReference type="Pfam" id="PF13439">
    <property type="entry name" value="Glyco_transf_4"/>
    <property type="match status" value="1"/>
</dbReference>
<keyword evidence="4" id="KW-1185">Reference proteome</keyword>
<keyword evidence="3" id="KW-0808">Transferase</keyword>
<proteinExistence type="predicted"/>
<dbReference type="RefSeq" id="WP_222424401.1">
    <property type="nucleotide sequence ID" value="NZ_CYPS01000014.1"/>
</dbReference>
<accession>A0A0P1EP06</accession>
<dbReference type="EMBL" id="CYPS01000014">
    <property type="protein sequence ID" value="CUH42202.1"/>
    <property type="molecule type" value="Genomic_DNA"/>
</dbReference>
<dbReference type="PANTHER" id="PTHR12526">
    <property type="entry name" value="GLYCOSYLTRANSFERASE"/>
    <property type="match status" value="1"/>
</dbReference>
<dbReference type="Pfam" id="PF00534">
    <property type="entry name" value="Glycos_transf_1"/>
    <property type="match status" value="1"/>
</dbReference>
<dbReference type="InterPro" id="IPR028098">
    <property type="entry name" value="Glyco_trans_4-like_N"/>
</dbReference>
<gene>
    <name evidence="3" type="primary">pimB_1</name>
    <name evidence="3" type="ORF">RUM4293_01088</name>
</gene>
<evidence type="ECO:0000313" key="4">
    <source>
        <dbReference type="Proteomes" id="UP000050786"/>
    </source>
</evidence>
<evidence type="ECO:0000313" key="3">
    <source>
        <dbReference type="EMBL" id="CUH42202.1"/>
    </source>
</evidence>
<dbReference type="InterPro" id="IPR001296">
    <property type="entry name" value="Glyco_trans_1"/>
</dbReference>
<dbReference type="EC" id="2.4.1.57" evidence="3"/>
<dbReference type="AlphaFoldDB" id="A0A0P1EP06"/>
<protein>
    <submittedName>
        <fullName evidence="3">GDP-mannose-dependent alpha-(1-6)-phosphatidylinositol monomannoside mannosyltransferase</fullName>
        <ecNumber evidence="3">2.4.1.57</ecNumber>
    </submittedName>
</protein>
<organism evidence="3 4">
    <name type="scientific">Ruegeria atlantica</name>
    <dbReference type="NCBI Taxonomy" id="81569"/>
    <lineage>
        <taxon>Bacteria</taxon>
        <taxon>Pseudomonadati</taxon>
        <taxon>Pseudomonadota</taxon>
        <taxon>Alphaproteobacteria</taxon>
        <taxon>Rhodobacterales</taxon>
        <taxon>Roseobacteraceae</taxon>
        <taxon>Ruegeria</taxon>
    </lineage>
</organism>
<name>A0A0P1EP06_9RHOB</name>
<dbReference type="Proteomes" id="UP000050786">
    <property type="component" value="Unassembled WGS sequence"/>
</dbReference>
<keyword evidence="3" id="KW-0328">Glycosyltransferase</keyword>
<feature type="domain" description="Glycosyl transferase family 1" evidence="1">
    <location>
        <begin position="194"/>
        <end position="355"/>
    </location>
</feature>
<dbReference type="GO" id="GO:0016757">
    <property type="term" value="F:glycosyltransferase activity"/>
    <property type="evidence" value="ECO:0007669"/>
    <property type="project" value="UniProtKB-KW"/>
</dbReference>
<sequence length="406" mass="43666">MQDGPEPSPLKLAYVVDSLVTGGAERLVVTFARATRNRPDIDLTVFVLSGGGTPFSDELERMDIEVVYLPGKTLLDVGRFLKLVSELRKRSIEYVHAHLTSSTVLGGWAAAFLRLPFATTIHNVKTSTARVSKIRGALYRSVLRMPGTVRIAVGQAVAKAARVDTGGRDCIVVPNAVSSDAVAPPGARAAVRAQLGMKDCKVLIAVGTIIGQKAYDDLLAAYAQVSVRVPDTVLLVVGNAPDANRYENLQKLAADLGIAEQVRFLGQRQDVPDLLSAADLFVSASHWEGLPVSVLEAMANGVPCVVTDVGDNALILDSTGAPVVPPEQPNMLARSLLDLLQDDIARKQVGQAARTRVAEHYGVNAWVEKLTKIYSNQKYQKRRFSFGLRNSTSAASFAADHRDETS</sequence>
<dbReference type="Gene3D" id="3.40.50.2000">
    <property type="entry name" value="Glycogen Phosphorylase B"/>
    <property type="match status" value="2"/>
</dbReference>
<evidence type="ECO:0000259" key="1">
    <source>
        <dbReference type="Pfam" id="PF00534"/>
    </source>
</evidence>